<evidence type="ECO:0000313" key="3">
    <source>
        <dbReference type="Proteomes" id="UP000182054"/>
    </source>
</evidence>
<dbReference type="EMBL" id="FOJN01000009">
    <property type="protein sequence ID" value="SFA55233.1"/>
    <property type="molecule type" value="Genomic_DNA"/>
</dbReference>
<evidence type="ECO:0000313" key="2">
    <source>
        <dbReference type="EMBL" id="SFA55233.1"/>
    </source>
</evidence>
<sequence>MTTGGHAEGYRRPMSRDAGFDDEMTALLAALALAAGQTPEQYIHDTVLAHLLRTPAGPEAGRRVRDPNRLRSVWRTGLLDSPRAPVFERAVAITVESLRVPSAAIVLVDRERVFYLGAIGLAPAFAEAREAPLKESLAAHVVESGAESWVVHDAASDARIATHPAVRSGAVGAYLARPLRDADERAVGALTVWHPCAHTWTPGEQRTMDDLTWVVRGLIFGEHVLD</sequence>
<dbReference type="SUPFAM" id="SSF55781">
    <property type="entry name" value="GAF domain-like"/>
    <property type="match status" value="1"/>
</dbReference>
<organism evidence="2 3">
    <name type="scientific">Rhodococcoides kroppenstedtii</name>
    <dbReference type="NCBI Taxonomy" id="293050"/>
    <lineage>
        <taxon>Bacteria</taxon>
        <taxon>Bacillati</taxon>
        <taxon>Actinomycetota</taxon>
        <taxon>Actinomycetes</taxon>
        <taxon>Mycobacteriales</taxon>
        <taxon>Nocardiaceae</taxon>
        <taxon>Rhodococcoides</taxon>
    </lineage>
</organism>
<proteinExistence type="predicted"/>
<dbReference type="PANTHER" id="PTHR43102">
    <property type="entry name" value="SLR1143 PROTEIN"/>
    <property type="match status" value="1"/>
</dbReference>
<dbReference type="Gene3D" id="3.30.450.40">
    <property type="match status" value="1"/>
</dbReference>
<reference evidence="2 3" key="1">
    <citation type="submission" date="2016-10" db="EMBL/GenBank/DDBJ databases">
        <authorList>
            <person name="de Groot N.N."/>
        </authorList>
    </citation>
    <scope>NUCLEOTIDE SEQUENCE [LARGE SCALE GENOMIC DNA]</scope>
    <source>
        <strain evidence="2 3">DSM 44908</strain>
    </source>
</reference>
<dbReference type="Proteomes" id="UP000182054">
    <property type="component" value="Unassembled WGS sequence"/>
</dbReference>
<dbReference type="Pfam" id="PF13185">
    <property type="entry name" value="GAF_2"/>
    <property type="match status" value="1"/>
</dbReference>
<dbReference type="InterPro" id="IPR029016">
    <property type="entry name" value="GAF-like_dom_sf"/>
</dbReference>
<feature type="domain" description="GAF" evidence="1">
    <location>
        <begin position="87"/>
        <end position="207"/>
    </location>
</feature>
<protein>
    <submittedName>
        <fullName evidence="2">GAF domain-containing protein</fullName>
    </submittedName>
</protein>
<accession>A0A1I0TUG4</accession>
<evidence type="ECO:0000259" key="1">
    <source>
        <dbReference type="Pfam" id="PF13185"/>
    </source>
</evidence>
<dbReference type="PANTHER" id="PTHR43102:SF2">
    <property type="entry name" value="GAF DOMAIN-CONTAINING PROTEIN"/>
    <property type="match status" value="1"/>
</dbReference>
<gene>
    <name evidence="2" type="ORF">SAMN05444374_109170</name>
</gene>
<dbReference type="InterPro" id="IPR003018">
    <property type="entry name" value="GAF"/>
</dbReference>
<dbReference type="AlphaFoldDB" id="A0A1I0TUG4"/>
<name>A0A1I0TUG4_9NOCA</name>